<dbReference type="CDD" id="cd01392">
    <property type="entry name" value="HTH_LacI"/>
    <property type="match status" value="1"/>
</dbReference>
<proteinExistence type="predicted"/>
<accession>A0AAC8YG16</accession>
<dbReference type="Pfam" id="PF13377">
    <property type="entry name" value="Peripla_BP_3"/>
    <property type="match status" value="1"/>
</dbReference>
<dbReference type="Gene3D" id="1.10.260.40">
    <property type="entry name" value="lambda repressor-like DNA-binding domains"/>
    <property type="match status" value="1"/>
</dbReference>
<dbReference type="SMART" id="SM00354">
    <property type="entry name" value="HTH_LACI"/>
    <property type="match status" value="1"/>
</dbReference>
<keyword evidence="4" id="KW-0804">Transcription</keyword>
<evidence type="ECO:0000256" key="2">
    <source>
        <dbReference type="ARBA" id="ARBA00023015"/>
    </source>
</evidence>
<dbReference type="Pfam" id="PF00356">
    <property type="entry name" value="LacI"/>
    <property type="match status" value="1"/>
</dbReference>
<dbReference type="InterPro" id="IPR046335">
    <property type="entry name" value="LacI/GalR-like_sensor"/>
</dbReference>
<dbReference type="Proteomes" id="UP000075221">
    <property type="component" value="Chromosome"/>
</dbReference>
<dbReference type="Proteomes" id="UP000178666">
    <property type="component" value="Chromosome"/>
</dbReference>
<dbReference type="InterPro" id="IPR000843">
    <property type="entry name" value="HTH_LacI"/>
</dbReference>
<dbReference type="GO" id="GO:0003700">
    <property type="term" value="F:DNA-binding transcription factor activity"/>
    <property type="evidence" value="ECO:0007669"/>
    <property type="project" value="TreeGrafter"/>
</dbReference>
<gene>
    <name evidence="7" type="ORF">A8L58_11680</name>
    <name evidence="6" type="ORF">AXH35_10240</name>
</gene>
<dbReference type="PANTHER" id="PTHR30146:SF148">
    <property type="entry name" value="HTH-TYPE TRANSCRIPTIONAL REPRESSOR PURR-RELATED"/>
    <property type="match status" value="1"/>
</dbReference>
<dbReference type="EMBL" id="CP014352">
    <property type="protein sequence ID" value="AMS05764.1"/>
    <property type="molecule type" value="Genomic_DNA"/>
</dbReference>
<evidence type="ECO:0000259" key="5">
    <source>
        <dbReference type="PROSITE" id="PS50932"/>
    </source>
</evidence>
<organism evidence="6 8">
    <name type="scientific">Acidipropionibacterium acidipropionici</name>
    <dbReference type="NCBI Taxonomy" id="1748"/>
    <lineage>
        <taxon>Bacteria</taxon>
        <taxon>Bacillati</taxon>
        <taxon>Actinomycetota</taxon>
        <taxon>Actinomycetes</taxon>
        <taxon>Propionibacteriales</taxon>
        <taxon>Propionibacteriaceae</taxon>
        <taxon>Acidipropionibacterium</taxon>
    </lineage>
</organism>
<dbReference type="InterPro" id="IPR010982">
    <property type="entry name" value="Lambda_DNA-bd_dom_sf"/>
</dbReference>
<dbReference type="SUPFAM" id="SSF47413">
    <property type="entry name" value="lambda repressor-like DNA-binding domains"/>
    <property type="match status" value="1"/>
</dbReference>
<dbReference type="SUPFAM" id="SSF53822">
    <property type="entry name" value="Periplasmic binding protein-like I"/>
    <property type="match status" value="1"/>
</dbReference>
<dbReference type="PROSITE" id="PS50932">
    <property type="entry name" value="HTH_LACI_2"/>
    <property type="match status" value="1"/>
</dbReference>
<name>A0AAC8YG16_9ACTN</name>
<dbReference type="PANTHER" id="PTHR30146">
    <property type="entry name" value="LACI-RELATED TRANSCRIPTIONAL REPRESSOR"/>
    <property type="match status" value="1"/>
</dbReference>
<dbReference type="EMBL" id="CP015970">
    <property type="protein sequence ID" value="AOZ47230.1"/>
    <property type="molecule type" value="Genomic_DNA"/>
</dbReference>
<evidence type="ECO:0000256" key="1">
    <source>
        <dbReference type="ARBA" id="ARBA00022491"/>
    </source>
</evidence>
<evidence type="ECO:0000313" key="8">
    <source>
        <dbReference type="Proteomes" id="UP000075221"/>
    </source>
</evidence>
<evidence type="ECO:0000256" key="3">
    <source>
        <dbReference type="ARBA" id="ARBA00023125"/>
    </source>
</evidence>
<protein>
    <submittedName>
        <fullName evidence="6">LacI family transcriptional regulator</fullName>
    </submittedName>
</protein>
<reference evidence="6 8" key="2">
    <citation type="submission" date="2016-02" db="EMBL/GenBank/DDBJ databases">
        <title>Complete Genome Sequence of Propionibacterium acidipropionici ATCC 55737.</title>
        <authorList>
            <person name="Luna Flores C.H."/>
            <person name="Nielsen L.K."/>
            <person name="Marcellin E."/>
        </authorList>
    </citation>
    <scope>NUCLEOTIDE SEQUENCE [LARGE SCALE GENOMIC DNA]</scope>
    <source>
        <strain evidence="6 8">ATCC 55737</strain>
    </source>
</reference>
<reference evidence="7 9" key="1">
    <citation type="journal article" date="2016" name="Plant Dis.">
        <title>Improved production of propionic acid using genome shuffling.</title>
        <authorList>
            <person name="Luna-Flores C.H."/>
            <person name="Palfreyman R.W."/>
            <person name="Kromer J.O."/>
            <person name="Nielsen L.K."/>
            <person name="Marcellin E."/>
        </authorList>
    </citation>
    <scope>NUCLEOTIDE SEQUENCE [LARGE SCALE GENOMIC DNA]</scope>
    <source>
        <strain evidence="7 9">F3E8</strain>
    </source>
</reference>
<dbReference type="GO" id="GO:0000976">
    <property type="term" value="F:transcription cis-regulatory region binding"/>
    <property type="evidence" value="ECO:0007669"/>
    <property type="project" value="TreeGrafter"/>
</dbReference>
<keyword evidence="3" id="KW-0238">DNA-binding</keyword>
<evidence type="ECO:0000313" key="7">
    <source>
        <dbReference type="EMBL" id="AOZ47230.1"/>
    </source>
</evidence>
<dbReference type="InterPro" id="IPR028082">
    <property type="entry name" value="Peripla_BP_I"/>
</dbReference>
<dbReference type="RefSeq" id="WP_062819784.1">
    <property type="nucleotide sequence ID" value="NZ_CP014352.1"/>
</dbReference>
<keyword evidence="2" id="KW-0805">Transcription regulation</keyword>
<dbReference type="Gene3D" id="3.40.50.2300">
    <property type="match status" value="2"/>
</dbReference>
<dbReference type="CDD" id="cd06299">
    <property type="entry name" value="PBP1_LacI-like"/>
    <property type="match status" value="1"/>
</dbReference>
<dbReference type="AlphaFoldDB" id="A0AAC8YG16"/>
<evidence type="ECO:0000313" key="6">
    <source>
        <dbReference type="EMBL" id="AMS05764.1"/>
    </source>
</evidence>
<evidence type="ECO:0000256" key="4">
    <source>
        <dbReference type="ARBA" id="ARBA00023163"/>
    </source>
</evidence>
<sequence length="349" mass="37504">MLSTRVRKGRCCQVRKPTIKDVAARSGMAIGTVSRVLNGSQATSEASRLAVLEAARELGYLPNAHARSLRSAHSGTIALLVPDIRNPFFAELARVVESAALDHGLATLLCNADEDAAQFDRYVEVIRRQRVDGVAMIPLGEAHQAIDRVIADAIPMVFLDRHVPDIAVPSVVSDPEPGLSQAVDRLLEAGHTRIGFITGPMASSTGRERFHAYRSAMAARGIDVDPELVSHGDFQEESGMQGSALLLDRGVTAILASDSLMSMGALRTCHARGLRIGQDIDLIGFDDLPVFTLTDPPLTVVDQPIAEIGRHGVEMLLARMAGEQADSVRLPTRLIDRSSTRKDAGSPAR</sequence>
<keyword evidence="1" id="KW-0678">Repressor</keyword>
<keyword evidence="9" id="KW-1185">Reference proteome</keyword>
<evidence type="ECO:0000313" key="9">
    <source>
        <dbReference type="Proteomes" id="UP000178666"/>
    </source>
</evidence>
<feature type="domain" description="HTH lacI-type" evidence="5">
    <location>
        <begin position="17"/>
        <end position="71"/>
    </location>
</feature>